<evidence type="ECO:0000313" key="2">
    <source>
        <dbReference type="EMBL" id="MBA0648088.1"/>
    </source>
</evidence>
<evidence type="ECO:0000256" key="1">
    <source>
        <dbReference type="SAM" id="Phobius"/>
    </source>
</evidence>
<proteinExistence type="predicted"/>
<dbReference type="PANTHER" id="PTHR46033:SF8">
    <property type="entry name" value="PROTEIN MAINTENANCE OF MERISTEMS-LIKE"/>
    <property type="match status" value="1"/>
</dbReference>
<dbReference type="OrthoDB" id="1001962at2759"/>
<keyword evidence="1" id="KW-0472">Membrane</keyword>
<comment type="caution">
    <text evidence="2">The sequence shown here is derived from an EMBL/GenBank/DDBJ whole genome shotgun (WGS) entry which is preliminary data.</text>
</comment>
<keyword evidence="1" id="KW-0812">Transmembrane</keyword>
<dbReference type="EMBL" id="JABFAB010000005">
    <property type="protein sequence ID" value="MBA0648088.1"/>
    <property type="molecule type" value="Genomic_DNA"/>
</dbReference>
<dbReference type="AlphaFoldDB" id="A0A7J8UC94"/>
<name>A0A7J8UC94_9ROSI</name>
<dbReference type="PANTHER" id="PTHR46033">
    <property type="entry name" value="PROTEIN MAIN-LIKE 2"/>
    <property type="match status" value="1"/>
</dbReference>
<dbReference type="Proteomes" id="UP000593573">
    <property type="component" value="Unassembled WGS sequence"/>
</dbReference>
<dbReference type="InterPro" id="IPR044824">
    <property type="entry name" value="MAIN-like"/>
</dbReference>
<evidence type="ECO:0000313" key="3">
    <source>
        <dbReference type="Proteomes" id="UP000593573"/>
    </source>
</evidence>
<keyword evidence="1" id="KW-1133">Transmembrane helix</keyword>
<feature type="non-terminal residue" evidence="2">
    <location>
        <position position="1"/>
    </location>
</feature>
<accession>A0A7J8UC94</accession>
<gene>
    <name evidence="2" type="ORF">Goklo_015874</name>
</gene>
<protein>
    <submittedName>
        <fullName evidence="2">Uncharacterized protein</fullName>
    </submittedName>
</protein>
<dbReference type="GO" id="GO:0010073">
    <property type="term" value="P:meristem maintenance"/>
    <property type="evidence" value="ECO:0007669"/>
    <property type="project" value="InterPro"/>
</dbReference>
<feature type="transmembrane region" description="Helical" evidence="1">
    <location>
        <begin position="79"/>
        <end position="100"/>
    </location>
</feature>
<reference evidence="2 3" key="1">
    <citation type="journal article" date="2019" name="Genome Biol. Evol.">
        <title>Insights into the evolution of the New World diploid cottons (Gossypium, subgenus Houzingenia) based on genome sequencing.</title>
        <authorList>
            <person name="Grover C.E."/>
            <person name="Arick M.A. 2nd"/>
            <person name="Thrash A."/>
            <person name="Conover J.L."/>
            <person name="Sanders W.S."/>
            <person name="Peterson D.G."/>
            <person name="Frelichowski J.E."/>
            <person name="Scheffler J.A."/>
            <person name="Scheffler B.E."/>
            <person name="Wendel J.F."/>
        </authorList>
    </citation>
    <scope>NUCLEOTIDE SEQUENCE [LARGE SCALE GENOMIC DNA]</scope>
    <source>
        <strain evidence="2">57</strain>
        <tissue evidence="2">Leaf</tissue>
    </source>
</reference>
<sequence>EYTITLKDVALQIGLTVDGPVITGSAIVLGKVTLYQSLLGKALKKFEGERETELGVCCIIYLILGDVSGHATKCGINRWLFALAAVVGLVVTIISTWNYGPSYLSLPKDLEDIRLLLDQRSEAEFEWMSYANTDVISCIPLKVLRNRQMWDAKVPLIVYTMMEMHKTESVLRQFEWRQRISLPSQDLKELYNVGMR</sequence>
<organism evidence="2 3">
    <name type="scientific">Gossypium klotzschianum</name>
    <dbReference type="NCBI Taxonomy" id="34286"/>
    <lineage>
        <taxon>Eukaryota</taxon>
        <taxon>Viridiplantae</taxon>
        <taxon>Streptophyta</taxon>
        <taxon>Embryophyta</taxon>
        <taxon>Tracheophyta</taxon>
        <taxon>Spermatophyta</taxon>
        <taxon>Magnoliopsida</taxon>
        <taxon>eudicotyledons</taxon>
        <taxon>Gunneridae</taxon>
        <taxon>Pentapetalae</taxon>
        <taxon>rosids</taxon>
        <taxon>malvids</taxon>
        <taxon>Malvales</taxon>
        <taxon>Malvaceae</taxon>
        <taxon>Malvoideae</taxon>
        <taxon>Gossypium</taxon>
    </lineage>
</organism>
<keyword evidence="3" id="KW-1185">Reference proteome</keyword>